<dbReference type="GO" id="GO:0005886">
    <property type="term" value="C:plasma membrane"/>
    <property type="evidence" value="ECO:0007669"/>
    <property type="project" value="UniProtKB-SubCell"/>
</dbReference>
<comment type="subcellular location">
    <subcellularLocation>
        <location evidence="1 9">Cell membrane</location>
        <topology evidence="1 9">Multi-pass membrane protein</topology>
    </subcellularLocation>
</comment>
<evidence type="ECO:0000256" key="6">
    <source>
        <dbReference type="ARBA" id="ARBA00022989"/>
    </source>
</evidence>
<dbReference type="GO" id="GO:0065002">
    <property type="term" value="P:intracellular protein transmembrane transport"/>
    <property type="evidence" value="ECO:0007669"/>
    <property type="project" value="UniProtKB-UniRule"/>
</dbReference>
<accession>A0AAE3FW76</accession>
<dbReference type="HAMAP" id="MF_01464_A">
    <property type="entry name" value="SecF_A"/>
    <property type="match status" value="1"/>
</dbReference>
<proteinExistence type="inferred from homology"/>
<dbReference type="InterPro" id="IPR048634">
    <property type="entry name" value="SecD_SecF_C"/>
</dbReference>
<keyword evidence="7 9" id="KW-0811">Translocation</keyword>
<dbReference type="SUPFAM" id="SSF82866">
    <property type="entry name" value="Multidrug efflux transporter AcrB transmembrane domain"/>
    <property type="match status" value="1"/>
</dbReference>
<keyword evidence="4 9" id="KW-0812">Transmembrane</keyword>
<keyword evidence="3 9" id="KW-1003">Cell membrane</keyword>
<comment type="caution">
    <text evidence="9">Lacks conserved residue(s) required for the propagation of feature annotation.</text>
</comment>
<evidence type="ECO:0000313" key="12">
    <source>
        <dbReference type="Proteomes" id="UP001203207"/>
    </source>
</evidence>
<gene>
    <name evidence="9" type="primary">secF</name>
    <name evidence="11" type="ORF">AArcSt2_07195</name>
</gene>
<dbReference type="Gene3D" id="1.20.1640.10">
    <property type="entry name" value="Multidrug efflux transporter AcrB transmembrane domain"/>
    <property type="match status" value="1"/>
</dbReference>
<dbReference type="PANTHER" id="PTHR30081">
    <property type="entry name" value="PROTEIN-EXPORT MEMBRANE PROTEIN SEC"/>
    <property type="match status" value="1"/>
</dbReference>
<evidence type="ECO:0000256" key="3">
    <source>
        <dbReference type="ARBA" id="ARBA00022475"/>
    </source>
</evidence>
<name>A0AAE3FW76_9EURY</name>
<dbReference type="AlphaFoldDB" id="A0AAE3FW76"/>
<keyword evidence="8 9" id="KW-0472">Membrane</keyword>
<dbReference type="Pfam" id="PF02355">
    <property type="entry name" value="SecD_SecF_C"/>
    <property type="match status" value="1"/>
</dbReference>
<evidence type="ECO:0000256" key="1">
    <source>
        <dbReference type="ARBA" id="ARBA00004651"/>
    </source>
</evidence>
<organism evidence="11 12">
    <name type="scientific">Natronocalculus amylovorans</name>
    <dbReference type="NCBI Taxonomy" id="2917812"/>
    <lineage>
        <taxon>Archaea</taxon>
        <taxon>Methanobacteriati</taxon>
        <taxon>Methanobacteriota</taxon>
        <taxon>Stenosarchaea group</taxon>
        <taxon>Halobacteria</taxon>
        <taxon>Halobacteriales</taxon>
        <taxon>Haloferacaceae</taxon>
        <taxon>Natronocalculus</taxon>
    </lineage>
</organism>
<feature type="domain" description="Protein export membrane protein SecD/SecF C-terminal" evidence="10">
    <location>
        <begin position="107"/>
        <end position="283"/>
    </location>
</feature>
<dbReference type="InterPro" id="IPR053476">
    <property type="entry name" value="SecD/SecF_export"/>
</dbReference>
<dbReference type="InterPro" id="IPR022813">
    <property type="entry name" value="SecD/SecF_arch_bac"/>
</dbReference>
<evidence type="ECO:0000256" key="9">
    <source>
        <dbReference type="HAMAP-Rule" id="MF_01464"/>
    </source>
</evidence>
<dbReference type="GO" id="GO:0006605">
    <property type="term" value="P:protein targeting"/>
    <property type="evidence" value="ECO:0007669"/>
    <property type="project" value="UniProtKB-UniRule"/>
</dbReference>
<evidence type="ECO:0000313" key="11">
    <source>
        <dbReference type="EMBL" id="MCL9816727.1"/>
    </source>
</evidence>
<comment type="caution">
    <text evidence="11">The sequence shown here is derived from an EMBL/GenBank/DDBJ whole genome shotgun (WGS) entry which is preliminary data.</text>
</comment>
<reference evidence="11" key="1">
    <citation type="journal article" date="2022" name="Syst. Appl. Microbiol.">
        <title>Natronocalculus amylovorans gen. nov., sp. nov., and Natranaeroarchaeum aerophilus sp. nov., dominant culturable amylolytic natronoarchaea from hypersaline soda lakes in southwestern Siberia.</title>
        <authorList>
            <person name="Sorokin D.Y."/>
            <person name="Elcheninov A.G."/>
            <person name="Khizhniak T.V."/>
            <person name="Koenen M."/>
            <person name="Bale N.J."/>
            <person name="Damste J.S.S."/>
            <person name="Kublanov I.V."/>
        </authorList>
    </citation>
    <scope>NUCLEOTIDE SEQUENCE</scope>
    <source>
        <strain evidence="11">AArc-St2</strain>
    </source>
</reference>
<reference evidence="11" key="2">
    <citation type="submission" date="2022-02" db="EMBL/GenBank/DDBJ databases">
        <authorList>
            <person name="Elcheninov A.G."/>
            <person name="Sorokin D.Y."/>
            <person name="Kublanov I.V."/>
        </authorList>
    </citation>
    <scope>NUCLEOTIDE SEQUENCE</scope>
    <source>
        <strain evidence="11">AArc-St2</strain>
    </source>
</reference>
<comment type="similarity">
    <text evidence="9">Belongs to the SecD/SecF family. SecF subfamily.</text>
</comment>
<comment type="subunit">
    <text evidence="9">Part of the protein translocation apparatus. Forms a complex with SecD.</text>
</comment>
<evidence type="ECO:0000256" key="8">
    <source>
        <dbReference type="ARBA" id="ARBA00023136"/>
    </source>
</evidence>
<keyword evidence="6 9" id="KW-1133">Transmembrane helix</keyword>
<dbReference type="PANTHER" id="PTHR30081:SF8">
    <property type="entry name" value="PROTEIN TRANSLOCASE SUBUNIT SECF"/>
    <property type="match status" value="1"/>
</dbReference>
<dbReference type="Proteomes" id="UP001203207">
    <property type="component" value="Unassembled WGS sequence"/>
</dbReference>
<keyword evidence="2 9" id="KW-0813">Transport</keyword>
<evidence type="ECO:0000259" key="10">
    <source>
        <dbReference type="Pfam" id="PF02355"/>
    </source>
</evidence>
<dbReference type="InterPro" id="IPR024921">
    <property type="entry name" value="SecF_arc"/>
</dbReference>
<protein>
    <recommendedName>
        <fullName evidence="9">Protein-export membrane protein SecF</fullName>
    </recommendedName>
</protein>
<evidence type="ECO:0000256" key="2">
    <source>
        <dbReference type="ARBA" id="ARBA00022448"/>
    </source>
</evidence>
<evidence type="ECO:0000256" key="7">
    <source>
        <dbReference type="ARBA" id="ARBA00023010"/>
    </source>
</evidence>
<dbReference type="NCBIfam" id="NF041305">
    <property type="entry name" value="SecF_Halo"/>
    <property type="match status" value="1"/>
</dbReference>
<feature type="transmembrane region" description="Helical" evidence="9">
    <location>
        <begin position="131"/>
        <end position="152"/>
    </location>
</feature>
<keyword evidence="12" id="KW-1185">Reference proteome</keyword>
<sequence>MVEFEVPEIDYTDYSNRQLAAVPLAVLAVALLIIGGWYVATGYPVNPGLEFIGGTELRIDVEDGDARAQIDEAFAAEPDSVRQVASDGSYIITFRAGDASTSELESQANDAGFEVRAIDSVSPSFGSDTQFLALGGLLVAFTGMSVLVFAMFRTFVPSVAVVASAFSDVMVPLAMMNLLGIELTLGTVAALLMLIGYSVDSDILLNNSILRRTGDFYESTNWAMRTGVTMTVTSIAAMTVMTIAAWIFGIGLLTAIGIILVIGLLTDLMNTYLLNVSLLRWYKYEGVKR</sequence>
<feature type="transmembrane region" description="Helical" evidence="9">
    <location>
        <begin position="20"/>
        <end position="40"/>
    </location>
</feature>
<comment type="function">
    <text evidence="9">Involved in protein export.</text>
</comment>
<dbReference type="NCBIfam" id="NF006355">
    <property type="entry name" value="PRK08578.1-3"/>
    <property type="match status" value="1"/>
</dbReference>
<dbReference type="RefSeq" id="WP_250583557.1">
    <property type="nucleotide sequence ID" value="NZ_JAKRVX010000002.1"/>
</dbReference>
<evidence type="ECO:0000256" key="5">
    <source>
        <dbReference type="ARBA" id="ARBA00022927"/>
    </source>
</evidence>
<dbReference type="EMBL" id="JAKRVX010000002">
    <property type="protein sequence ID" value="MCL9816727.1"/>
    <property type="molecule type" value="Genomic_DNA"/>
</dbReference>
<keyword evidence="5 9" id="KW-0653">Protein transport</keyword>
<evidence type="ECO:0000256" key="4">
    <source>
        <dbReference type="ARBA" id="ARBA00022692"/>
    </source>
</evidence>